<reference evidence="2" key="1">
    <citation type="submission" date="2020-03" db="EMBL/GenBank/DDBJ databases">
        <title>The deep terrestrial virosphere.</title>
        <authorList>
            <person name="Holmfeldt K."/>
            <person name="Nilsson E."/>
            <person name="Simone D."/>
            <person name="Lopez-Fernandez M."/>
            <person name="Wu X."/>
            <person name="de Brujin I."/>
            <person name="Lundin D."/>
            <person name="Andersson A."/>
            <person name="Bertilsson S."/>
            <person name="Dopson M."/>
        </authorList>
    </citation>
    <scope>NUCLEOTIDE SEQUENCE</scope>
    <source>
        <strain evidence="2">MM171A00458</strain>
    </source>
</reference>
<sequence>MNSDMDVNSIFYWWPLVKDLGIPMPKTTLIPYDGDLFLDSHSDSPPEFTELVAQVKAACEEYGYPAFIRCGGLSAKHEWKNTCYLEGPSDIPGHIFNLMEAVLMVMGMRLDFDGIAVREFLHLENRFKAFGGEMPIAKEFRFFARNGEYECHHPYWPPSSIWNPSIDGWYEALKGMQTLTDEELGLLKGYSSKLAIKLDEGELGTGWWSLDFCKTVDGVWYLTDLAVGENSYHWSTCPHSPEDMSQYPDPEDPEKIGEALGPTARAERMRKIRERLDPHRIPEMGEDPEIEF</sequence>
<dbReference type="EMBL" id="MT143693">
    <property type="protein sequence ID" value="QJB00448.1"/>
    <property type="molecule type" value="Genomic_DNA"/>
</dbReference>
<feature type="region of interest" description="Disordered" evidence="1">
    <location>
        <begin position="241"/>
        <end position="292"/>
    </location>
</feature>
<feature type="compositionally biased region" description="Basic and acidic residues" evidence="1">
    <location>
        <begin position="265"/>
        <end position="283"/>
    </location>
</feature>
<proteinExistence type="predicted"/>
<organism evidence="2">
    <name type="scientific">viral metagenome</name>
    <dbReference type="NCBI Taxonomy" id="1070528"/>
    <lineage>
        <taxon>unclassified sequences</taxon>
        <taxon>metagenomes</taxon>
        <taxon>organismal metagenomes</taxon>
    </lineage>
</organism>
<name>A0A6M3LYV5_9ZZZZ</name>
<accession>A0A6M3LYV5</accession>
<evidence type="ECO:0000256" key="1">
    <source>
        <dbReference type="SAM" id="MobiDB-lite"/>
    </source>
</evidence>
<gene>
    <name evidence="2" type="ORF">MM171A00458_0032</name>
</gene>
<dbReference type="AlphaFoldDB" id="A0A6M3LYV5"/>
<evidence type="ECO:0000313" key="2">
    <source>
        <dbReference type="EMBL" id="QJB00448.1"/>
    </source>
</evidence>
<protein>
    <submittedName>
        <fullName evidence="2">Uncharacterized protein</fullName>
    </submittedName>
</protein>